<dbReference type="AlphaFoldDB" id="A0A8X8DDN2"/>
<name>A0A8X8DDN2_POPTO</name>
<feature type="compositionally biased region" description="Polar residues" evidence="1">
    <location>
        <begin position="739"/>
        <end position="753"/>
    </location>
</feature>
<evidence type="ECO:0000259" key="2">
    <source>
        <dbReference type="Pfam" id="PF12552"/>
    </source>
</evidence>
<evidence type="ECO:0000256" key="1">
    <source>
        <dbReference type="SAM" id="MobiDB-lite"/>
    </source>
</evidence>
<feature type="compositionally biased region" description="Basic and acidic residues" evidence="1">
    <location>
        <begin position="712"/>
        <end position="725"/>
    </location>
</feature>
<feature type="region of interest" description="Disordered" evidence="1">
    <location>
        <begin position="219"/>
        <end position="243"/>
    </location>
</feature>
<dbReference type="InterPro" id="IPR025486">
    <property type="entry name" value="DUF4378"/>
</dbReference>
<feature type="region of interest" description="Disordered" evidence="1">
    <location>
        <begin position="134"/>
        <end position="153"/>
    </location>
</feature>
<feature type="domain" description="DUF3741" evidence="2">
    <location>
        <begin position="330"/>
        <end position="374"/>
    </location>
</feature>
<keyword evidence="5" id="KW-1185">Reference proteome</keyword>
<dbReference type="InterPro" id="IPR022212">
    <property type="entry name" value="DUF3741"/>
</dbReference>
<feature type="compositionally biased region" description="Pro residues" evidence="1">
    <location>
        <begin position="140"/>
        <end position="153"/>
    </location>
</feature>
<protein>
    <recommendedName>
        <fullName evidence="6">DUF4378 domain-containing protein</fullName>
    </recommendedName>
</protein>
<feature type="compositionally biased region" description="Polar residues" evidence="1">
    <location>
        <begin position="283"/>
        <end position="295"/>
    </location>
</feature>
<gene>
    <name evidence="4" type="ORF">POTOM_004381</name>
</gene>
<dbReference type="Pfam" id="PF14309">
    <property type="entry name" value="DUF4378"/>
    <property type="match status" value="1"/>
</dbReference>
<evidence type="ECO:0000313" key="5">
    <source>
        <dbReference type="Proteomes" id="UP000886885"/>
    </source>
</evidence>
<feature type="compositionally biased region" description="Basic and acidic residues" evidence="1">
    <location>
        <begin position="754"/>
        <end position="764"/>
    </location>
</feature>
<proteinExistence type="predicted"/>
<dbReference type="EMBL" id="JAAWWB010000002">
    <property type="protein sequence ID" value="KAG6788317.1"/>
    <property type="molecule type" value="Genomic_DNA"/>
</dbReference>
<accession>A0A8X8DDN2</accession>
<evidence type="ECO:0000259" key="3">
    <source>
        <dbReference type="Pfam" id="PF14309"/>
    </source>
</evidence>
<feature type="region of interest" description="Disordered" evidence="1">
    <location>
        <begin position="266"/>
        <end position="295"/>
    </location>
</feature>
<evidence type="ECO:0008006" key="6">
    <source>
        <dbReference type="Google" id="ProtNLM"/>
    </source>
</evidence>
<reference evidence="4" key="1">
    <citation type="journal article" date="2020" name="bioRxiv">
        <title>Hybrid origin of Populus tomentosa Carr. identified through genome sequencing and phylogenomic analysis.</title>
        <authorList>
            <person name="An X."/>
            <person name="Gao K."/>
            <person name="Chen Z."/>
            <person name="Li J."/>
            <person name="Yang X."/>
            <person name="Yang X."/>
            <person name="Zhou J."/>
            <person name="Guo T."/>
            <person name="Zhao T."/>
            <person name="Huang S."/>
            <person name="Miao D."/>
            <person name="Khan W.U."/>
            <person name="Rao P."/>
            <person name="Ye M."/>
            <person name="Lei B."/>
            <person name="Liao W."/>
            <person name="Wang J."/>
            <person name="Ji L."/>
            <person name="Li Y."/>
            <person name="Guo B."/>
            <person name="Mustafa N.S."/>
            <person name="Li S."/>
            <person name="Yun Q."/>
            <person name="Keller S.R."/>
            <person name="Mao J."/>
            <person name="Zhang R."/>
            <person name="Strauss S.H."/>
        </authorList>
    </citation>
    <scope>NUCLEOTIDE SEQUENCE</scope>
    <source>
        <strain evidence="4">GM15</strain>
        <tissue evidence="4">Leaf</tissue>
    </source>
</reference>
<feature type="compositionally biased region" description="Basic and acidic residues" evidence="1">
    <location>
        <begin position="266"/>
        <end position="279"/>
    </location>
</feature>
<feature type="compositionally biased region" description="Low complexity" evidence="1">
    <location>
        <begin position="774"/>
        <end position="787"/>
    </location>
</feature>
<feature type="region of interest" description="Disordered" evidence="1">
    <location>
        <begin position="696"/>
        <end position="787"/>
    </location>
</feature>
<dbReference type="PANTHER" id="PTHR47212">
    <property type="entry name" value="ADHESIN-LIKE PROTEIN, PUTATIVE (DUF3741)-RELATED"/>
    <property type="match status" value="1"/>
</dbReference>
<comment type="caution">
    <text evidence="4">The sequence shown here is derived from an EMBL/GenBank/DDBJ whole genome shotgun (WGS) entry which is preliminary data.</text>
</comment>
<organism evidence="4 5">
    <name type="scientific">Populus tomentosa</name>
    <name type="common">Chinese white poplar</name>
    <dbReference type="NCBI Taxonomy" id="118781"/>
    <lineage>
        <taxon>Eukaryota</taxon>
        <taxon>Viridiplantae</taxon>
        <taxon>Streptophyta</taxon>
        <taxon>Embryophyta</taxon>
        <taxon>Tracheophyta</taxon>
        <taxon>Spermatophyta</taxon>
        <taxon>Magnoliopsida</taxon>
        <taxon>eudicotyledons</taxon>
        <taxon>Gunneridae</taxon>
        <taxon>Pentapetalae</taxon>
        <taxon>rosids</taxon>
        <taxon>fabids</taxon>
        <taxon>Malpighiales</taxon>
        <taxon>Salicaceae</taxon>
        <taxon>Saliceae</taxon>
        <taxon>Populus</taxon>
    </lineage>
</organism>
<dbReference type="OrthoDB" id="952876at2759"/>
<feature type="region of interest" description="Disordered" evidence="1">
    <location>
        <begin position="649"/>
        <end position="676"/>
    </location>
</feature>
<sequence>MTEGKWESKTSFAATFEKACNSLVGTYLPAICHMMDRQRLLFLIYPFELFNLLWEEDSVHVLLFSIFKNYPSAIFVKVGSNPWKIAFGGGICENDDEKEVVLRIGLIQCWHIGDAVIGCIFHTMSTSTHSHIMERRSPKSPLPRSPFPKSPMPQSPEFYEKYKSKCAYGLINIFHFRQRQSKKLISDKAVLKRHAVEMQKIAEEDMPIKQQIKKTTAKVEHVQSDTELAGDSSTSHRKAIKATRKPRRLPIYGCYDVATMGHAKSVHENSADDSSRKLESAVTKESLSNQVQPRNETDCNCRSIQHGKHGQSKEINLQVRMNEAAEAFINQKLIDGKHLSTDGADDQSKHFMDALEILNSNKDLFIKLLQDPNSLLVKHIEDLRDSQEKVQQIKSYPEDKLPEQHKNDSRECERTDCTRNFNSIDRYLSKGTGDPQPLETIVVLKPGSASLQNCADGISHDSPPVHYRLKNVQQSVKPSFFPLVKMKRKLMHAMRVSRKERQLMLNDGAVQKSKYIFQESEKCGGGGVDVNERKSPGETSCYLGRSSVREEAATASEKGHESSRFSILRHSKETNKDKYVETRVHLSDFLMNENVNLSRKQRPKTWDGMNSLPEIEFFPMAGPRCQAEHARVTPQMRFSPYSSYQLVNKNKWNQSEKRNNTSPTRKNLEAPPWANNKKCDDQLHIIETEETISDKLFPDVKEDENISSLENDSSHRGKKDSKISEECCPSSVPSRLDGSHNSDANESTCTANTTDEHESSKFFRLDSSADNQMSPSSTSDYLSSPSTIQRVEDLDKAKERAEQPSPVSVLEHFFMEDMITRPSSHASRPAELSALPLRIGNEEDYLAALVHSPLDLKINSSTSLEELGSVLECIGAVLRASGFNLDDLSSKCHGESCGGRKLVCDYFVEVLLEVYQNYTRSSPWLSFVEPKVRPVTIAENMAQQVMKHVERNILLQPPSQTLDHLVEKDLTSSVTWLDVRIDAEYVVSMIVESVLEEVIMETAIE</sequence>
<dbReference type="Pfam" id="PF12552">
    <property type="entry name" value="DUF3741"/>
    <property type="match status" value="1"/>
</dbReference>
<dbReference type="PANTHER" id="PTHR47212:SF2">
    <property type="entry name" value="DUF3741 DOMAIN-CONTAINING PROTEIN"/>
    <property type="match status" value="1"/>
</dbReference>
<feature type="domain" description="DUF4378" evidence="3">
    <location>
        <begin position="889"/>
        <end position="1001"/>
    </location>
</feature>
<evidence type="ECO:0000313" key="4">
    <source>
        <dbReference type="EMBL" id="KAG6788317.1"/>
    </source>
</evidence>
<dbReference type="Proteomes" id="UP000886885">
    <property type="component" value="Chromosome 1D"/>
</dbReference>